<dbReference type="PANTHER" id="PTHR33777:SF1">
    <property type="entry name" value="UPF0045 PROTEIN ECM15"/>
    <property type="match status" value="1"/>
</dbReference>
<protein>
    <submittedName>
        <fullName evidence="3">MTH1187 family thiamine-binding protein</fullName>
    </submittedName>
</protein>
<dbReference type="GO" id="GO:0005829">
    <property type="term" value="C:cytosol"/>
    <property type="evidence" value="ECO:0007669"/>
    <property type="project" value="TreeGrafter"/>
</dbReference>
<evidence type="ECO:0000256" key="1">
    <source>
        <dbReference type="ARBA" id="ARBA00010272"/>
    </source>
</evidence>
<dbReference type="InterPro" id="IPR029756">
    <property type="entry name" value="MTH1187/YkoF-like"/>
</dbReference>
<accession>A0A7C6A8X0</accession>
<organism evidence="3">
    <name type="scientific">candidate division WOR-3 bacterium</name>
    <dbReference type="NCBI Taxonomy" id="2052148"/>
    <lineage>
        <taxon>Bacteria</taxon>
        <taxon>Bacteria division WOR-3</taxon>
    </lineage>
</organism>
<name>A0A7C6A8X0_UNCW3</name>
<dbReference type="SUPFAM" id="SSF89957">
    <property type="entry name" value="MTH1187/YkoF-like"/>
    <property type="match status" value="1"/>
</dbReference>
<dbReference type="InterPro" id="IPR051614">
    <property type="entry name" value="UPF0045_domain"/>
</dbReference>
<sequence length="99" mass="10923">MPIVDISVVPVGTKTTSVSKYVQEAISVIKKSGLKFQVSSMGTAIEGDLAKIFKTVQEIHEACFAQGAKRLLTTIKIDDRRDKKQTMEDKIKKALSVVR</sequence>
<dbReference type="EMBL" id="DTLI01000025">
    <property type="protein sequence ID" value="HHS51444.1"/>
    <property type="molecule type" value="Genomic_DNA"/>
</dbReference>
<gene>
    <name evidence="3" type="ORF">ENW73_01060</name>
</gene>
<dbReference type="PANTHER" id="PTHR33777">
    <property type="entry name" value="UPF0045 PROTEIN ECM15"/>
    <property type="match status" value="1"/>
</dbReference>
<evidence type="ECO:0000259" key="2">
    <source>
        <dbReference type="Pfam" id="PF01910"/>
    </source>
</evidence>
<proteinExistence type="inferred from homology"/>
<feature type="domain" description="Thiamine-binding protein" evidence="2">
    <location>
        <begin position="4"/>
        <end position="93"/>
    </location>
</feature>
<dbReference type="AlphaFoldDB" id="A0A7C6A8X0"/>
<dbReference type="NCBIfam" id="TIGR00106">
    <property type="entry name" value="MTH1187 family thiamine-binding protein"/>
    <property type="match status" value="1"/>
</dbReference>
<dbReference type="Gene3D" id="3.30.70.930">
    <property type="match status" value="1"/>
</dbReference>
<reference evidence="3" key="1">
    <citation type="journal article" date="2020" name="mSystems">
        <title>Genome- and Community-Level Interaction Insights into Carbon Utilization and Element Cycling Functions of Hydrothermarchaeota in Hydrothermal Sediment.</title>
        <authorList>
            <person name="Zhou Z."/>
            <person name="Liu Y."/>
            <person name="Xu W."/>
            <person name="Pan J."/>
            <person name="Luo Z.H."/>
            <person name="Li M."/>
        </authorList>
    </citation>
    <scope>NUCLEOTIDE SEQUENCE [LARGE SCALE GENOMIC DNA]</scope>
    <source>
        <strain evidence="3">SpSt-876</strain>
    </source>
</reference>
<comment type="similarity">
    <text evidence="1">Belongs to the UPF0045 family.</text>
</comment>
<evidence type="ECO:0000313" key="3">
    <source>
        <dbReference type="EMBL" id="HHS51444.1"/>
    </source>
</evidence>
<dbReference type="Pfam" id="PF01910">
    <property type="entry name" value="Thiamine_BP"/>
    <property type="match status" value="1"/>
</dbReference>
<comment type="caution">
    <text evidence="3">The sequence shown here is derived from an EMBL/GenBank/DDBJ whole genome shotgun (WGS) entry which is preliminary data.</text>
</comment>
<dbReference type="InterPro" id="IPR002767">
    <property type="entry name" value="Thiamine_BP"/>
</dbReference>